<dbReference type="AlphaFoldDB" id="D7BE00"/>
<proteinExistence type="inferred from homology"/>
<evidence type="ECO:0000313" key="5">
    <source>
        <dbReference type="Proteomes" id="UP000001916"/>
    </source>
</evidence>
<dbReference type="GO" id="GO:0008930">
    <property type="term" value="F:methylthioadenosine nucleosidase activity"/>
    <property type="evidence" value="ECO:0007669"/>
    <property type="project" value="TreeGrafter"/>
</dbReference>
<dbReference type="GO" id="GO:0008782">
    <property type="term" value="F:adenosylhomocysteine nucleosidase activity"/>
    <property type="evidence" value="ECO:0007669"/>
    <property type="project" value="TreeGrafter"/>
</dbReference>
<dbReference type="RefSeq" id="WP_013157723.1">
    <property type="nucleotide sequence ID" value="NC_014212.1"/>
</dbReference>
<name>D7BE00_ALLS1</name>
<comment type="pathway">
    <text evidence="1">Quinol/quinone metabolism; menaquinone biosynthesis.</text>
</comment>
<sequence>MPPNPSWLLLSPTRFEAAFLKGKPFTWKGRAGRRGKGWVWLESGIGKANTAMTLAAYAQRHKVERAVLFGIAGAYEESGLDLGDVALASEEVQADLGVKDGGMKGMGFPTLTVEGPRHFHNRFPLDKALSSDLAKRLDVPLKRFLTRDLVCETPAEARALAKKWEADLENMEGAAFAQACLWLGIQGAELRAVSNLAGIRDKTQWRVRLAVEALEARVLELLT</sequence>
<gene>
    <name evidence="1" type="primary">mqnB</name>
    <name evidence="4" type="ordered locus">Mesil_1255</name>
</gene>
<keyword evidence="1" id="KW-0474">Menaquinone biosynthesis</keyword>
<dbReference type="InterPro" id="IPR035994">
    <property type="entry name" value="Nucleoside_phosphorylase_sf"/>
</dbReference>
<dbReference type="GO" id="GO:0019284">
    <property type="term" value="P:L-methionine salvage from S-adenosylmethionine"/>
    <property type="evidence" value="ECO:0007669"/>
    <property type="project" value="TreeGrafter"/>
</dbReference>
<dbReference type="HOGENOM" id="CLU_031248_3_1_0"/>
<dbReference type="EMBL" id="CP002042">
    <property type="protein sequence ID" value="ADH63151.1"/>
    <property type="molecule type" value="Genomic_DNA"/>
</dbReference>
<feature type="domain" description="Nucleoside phosphorylase" evidence="3">
    <location>
        <begin position="32"/>
        <end position="222"/>
    </location>
</feature>
<dbReference type="Gene3D" id="3.40.50.1580">
    <property type="entry name" value="Nucleoside phosphorylase domain"/>
    <property type="match status" value="1"/>
</dbReference>
<evidence type="ECO:0000256" key="2">
    <source>
        <dbReference type="NCBIfam" id="TIGR03664"/>
    </source>
</evidence>
<dbReference type="HAMAP" id="MF_00991">
    <property type="entry name" value="MqnB"/>
    <property type="match status" value="1"/>
</dbReference>
<evidence type="ECO:0000259" key="3">
    <source>
        <dbReference type="Pfam" id="PF01048"/>
    </source>
</evidence>
<keyword evidence="5" id="KW-1185">Reference proteome</keyword>
<dbReference type="eggNOG" id="COG0775">
    <property type="taxonomic scope" value="Bacteria"/>
</dbReference>
<dbReference type="Proteomes" id="UP000001916">
    <property type="component" value="Chromosome"/>
</dbReference>
<dbReference type="GO" id="GO:0009116">
    <property type="term" value="P:nucleoside metabolic process"/>
    <property type="evidence" value="ECO:0007669"/>
    <property type="project" value="InterPro"/>
</dbReference>
<comment type="similarity">
    <text evidence="1">Belongs to the PNP/UDP phosphorylase family. Futalosine hydrolase subfamily.</text>
</comment>
<dbReference type="NCBIfam" id="TIGR03664">
    <property type="entry name" value="fut_nucase"/>
    <property type="match status" value="1"/>
</dbReference>
<dbReference type="KEGG" id="msv:Mesil_1255"/>
<dbReference type="STRING" id="526227.Mesil_1255"/>
<protein>
    <recommendedName>
        <fullName evidence="1 2">Futalosine hydrolase</fullName>
        <shortName evidence="1">FL hydrolase</shortName>
        <ecNumber evidence="1 2">3.2.2.26</ecNumber>
    </recommendedName>
    <alternativeName>
        <fullName evidence="1">Futalosine nucleosidase</fullName>
    </alternativeName>
    <alternativeName>
        <fullName evidence="1">Menaquinone biosynthetic enzyme MqnB</fullName>
    </alternativeName>
</protein>
<dbReference type="EC" id="3.2.2.26" evidence="1 2"/>
<dbReference type="PANTHER" id="PTHR46832:SF2">
    <property type="entry name" value="FUTALOSINE HYDROLASE"/>
    <property type="match status" value="1"/>
</dbReference>
<accession>D7BE00</accession>
<reference evidence="4 5" key="1">
    <citation type="journal article" date="2010" name="Stand. Genomic Sci.">
        <title>Complete genome sequence of Meiothermus silvanus type strain (VI-R2).</title>
        <authorList>
            <person name="Sikorski J."/>
            <person name="Tindall B.J."/>
            <person name="Lowry S."/>
            <person name="Lucas S."/>
            <person name="Nolan M."/>
            <person name="Copeland A."/>
            <person name="Glavina Del Rio T."/>
            <person name="Tice H."/>
            <person name="Cheng J.F."/>
            <person name="Han C."/>
            <person name="Pitluck S."/>
            <person name="Liolios K."/>
            <person name="Ivanova N."/>
            <person name="Mavromatis K."/>
            <person name="Mikhailova N."/>
            <person name="Pati A."/>
            <person name="Goodwin L."/>
            <person name="Chen A."/>
            <person name="Palaniappan K."/>
            <person name="Land M."/>
            <person name="Hauser L."/>
            <person name="Chang Y.J."/>
            <person name="Jeffries C.D."/>
            <person name="Rohde M."/>
            <person name="Goker M."/>
            <person name="Woyke T."/>
            <person name="Bristow J."/>
            <person name="Eisen J.A."/>
            <person name="Markowitz V."/>
            <person name="Hugenholtz P."/>
            <person name="Kyrpides N.C."/>
            <person name="Klenk H.P."/>
            <person name="Lapidus A."/>
        </authorList>
    </citation>
    <scope>NUCLEOTIDE SEQUENCE [LARGE SCALE GENOMIC DNA]</scope>
    <source>
        <strain evidence="5">ATCC 700542 / DSM 9946 / VI-R2</strain>
    </source>
</reference>
<evidence type="ECO:0000313" key="4">
    <source>
        <dbReference type="EMBL" id="ADH63151.1"/>
    </source>
</evidence>
<dbReference type="InterPro" id="IPR019963">
    <property type="entry name" value="FL_hydrolase_MqnB"/>
</dbReference>
<keyword evidence="1" id="KW-0378">Hydrolase</keyword>
<dbReference type="Pfam" id="PF01048">
    <property type="entry name" value="PNP_UDP_1"/>
    <property type="match status" value="1"/>
</dbReference>
<comment type="function">
    <text evidence="1">Catalyzes the hydrolysis of futalosine (FL) to dehypoxanthine futalosine (DHFL) and hypoxanthine, a step in the biosynthesis of menaquinone (MK, vitamin K2).</text>
</comment>
<dbReference type="CDD" id="cd17766">
    <property type="entry name" value="futalosine_nucleosidase_MqnB"/>
    <property type="match status" value="1"/>
</dbReference>
<comment type="catalytic activity">
    <reaction evidence="1">
        <text>futalosine + H2O = dehypoxanthine futalosine + hypoxanthine</text>
        <dbReference type="Rhea" id="RHEA:25904"/>
        <dbReference type="ChEBI" id="CHEBI:15377"/>
        <dbReference type="ChEBI" id="CHEBI:17368"/>
        <dbReference type="ChEBI" id="CHEBI:58863"/>
        <dbReference type="ChEBI" id="CHEBI:58864"/>
        <dbReference type="EC" id="3.2.2.26"/>
    </reaction>
</comment>
<dbReference type="GO" id="GO:0009234">
    <property type="term" value="P:menaquinone biosynthetic process"/>
    <property type="evidence" value="ECO:0007669"/>
    <property type="project" value="UniProtKB-UniRule"/>
</dbReference>
<dbReference type="SUPFAM" id="SSF53167">
    <property type="entry name" value="Purine and uridine phosphorylases"/>
    <property type="match status" value="1"/>
</dbReference>
<organism evidence="4 5">
    <name type="scientific">Allomeiothermus silvanus (strain ATCC 700542 / DSM 9946 / NBRC 106475 / NCIMB 13440 / VI-R2)</name>
    <name type="common">Thermus silvanus</name>
    <dbReference type="NCBI Taxonomy" id="526227"/>
    <lineage>
        <taxon>Bacteria</taxon>
        <taxon>Thermotogati</taxon>
        <taxon>Deinococcota</taxon>
        <taxon>Deinococci</taxon>
        <taxon>Thermales</taxon>
        <taxon>Thermaceae</taxon>
        <taxon>Allomeiothermus</taxon>
    </lineage>
</organism>
<dbReference type="OrthoDB" id="9788270at2"/>
<evidence type="ECO:0000256" key="1">
    <source>
        <dbReference type="HAMAP-Rule" id="MF_00991"/>
    </source>
</evidence>
<dbReference type="GO" id="GO:0005829">
    <property type="term" value="C:cytosol"/>
    <property type="evidence" value="ECO:0007669"/>
    <property type="project" value="TreeGrafter"/>
</dbReference>
<dbReference type="PANTHER" id="PTHR46832">
    <property type="entry name" value="5'-METHYLTHIOADENOSINE/S-ADENOSYLHOMOCYSTEINE NUCLEOSIDASE"/>
    <property type="match status" value="1"/>
</dbReference>
<dbReference type="InterPro" id="IPR000845">
    <property type="entry name" value="Nucleoside_phosphorylase_d"/>
</dbReference>
<dbReference type="UniPathway" id="UPA00079"/>